<dbReference type="Gene3D" id="2.170.130.10">
    <property type="entry name" value="TonB-dependent receptor, plug domain"/>
    <property type="match status" value="1"/>
</dbReference>
<dbReference type="InterPro" id="IPR037066">
    <property type="entry name" value="Plug_dom_sf"/>
</dbReference>
<dbReference type="PANTHER" id="PTHR30069">
    <property type="entry name" value="TONB-DEPENDENT OUTER MEMBRANE RECEPTOR"/>
    <property type="match status" value="1"/>
</dbReference>
<feature type="signal peptide" evidence="9">
    <location>
        <begin position="1"/>
        <end position="20"/>
    </location>
</feature>
<dbReference type="InterPro" id="IPR039426">
    <property type="entry name" value="TonB-dep_rcpt-like"/>
</dbReference>
<keyword evidence="6 8" id="KW-0472">Membrane</keyword>
<feature type="chain" id="PRO_5027026253" evidence="9">
    <location>
        <begin position="21"/>
        <end position="1004"/>
    </location>
</feature>
<comment type="similarity">
    <text evidence="8">Belongs to the TonB-dependent receptor family.</text>
</comment>
<dbReference type="Gene3D" id="2.40.170.20">
    <property type="entry name" value="TonB-dependent receptor, beta-barrel domain"/>
    <property type="match status" value="1"/>
</dbReference>
<evidence type="ECO:0000256" key="7">
    <source>
        <dbReference type="ARBA" id="ARBA00023237"/>
    </source>
</evidence>
<evidence type="ECO:0000256" key="2">
    <source>
        <dbReference type="ARBA" id="ARBA00022448"/>
    </source>
</evidence>
<dbReference type="GO" id="GO:0044718">
    <property type="term" value="P:siderophore transmembrane transport"/>
    <property type="evidence" value="ECO:0007669"/>
    <property type="project" value="TreeGrafter"/>
</dbReference>
<evidence type="ECO:0000256" key="6">
    <source>
        <dbReference type="ARBA" id="ARBA00023136"/>
    </source>
</evidence>
<dbReference type="Gene3D" id="2.60.40.1120">
    <property type="entry name" value="Carboxypeptidase-like, regulatory domain"/>
    <property type="match status" value="1"/>
</dbReference>
<dbReference type="Pfam" id="PF13620">
    <property type="entry name" value="CarboxypepD_reg"/>
    <property type="match status" value="1"/>
</dbReference>
<dbReference type="EMBL" id="CADCTU010000225">
    <property type="protein sequence ID" value="CAA9303511.1"/>
    <property type="molecule type" value="Genomic_DNA"/>
</dbReference>
<evidence type="ECO:0000256" key="5">
    <source>
        <dbReference type="ARBA" id="ARBA00022729"/>
    </source>
</evidence>
<evidence type="ECO:0000256" key="9">
    <source>
        <dbReference type="SAM" id="SignalP"/>
    </source>
</evidence>
<dbReference type="NCBIfam" id="TIGR04056">
    <property type="entry name" value="OMP_RagA_SusC"/>
    <property type="match status" value="1"/>
</dbReference>
<dbReference type="PANTHER" id="PTHR30069:SF29">
    <property type="entry name" value="HEMOGLOBIN AND HEMOGLOBIN-HAPTOGLOBIN-BINDING PROTEIN 1-RELATED"/>
    <property type="match status" value="1"/>
</dbReference>
<dbReference type="InterPro" id="IPR023997">
    <property type="entry name" value="TonB-dep_OMP_SusC/RagA_CS"/>
</dbReference>
<dbReference type="PROSITE" id="PS52016">
    <property type="entry name" value="TONB_DEPENDENT_REC_3"/>
    <property type="match status" value="1"/>
</dbReference>
<keyword evidence="7 8" id="KW-0998">Cell outer membrane</keyword>
<dbReference type="InterPro" id="IPR012910">
    <property type="entry name" value="Plug_dom"/>
</dbReference>
<keyword evidence="2 8" id="KW-0813">Transport</keyword>
<reference evidence="11" key="1">
    <citation type="submission" date="2020-02" db="EMBL/GenBank/DDBJ databases">
        <authorList>
            <person name="Meier V. D."/>
        </authorList>
    </citation>
    <scope>NUCLEOTIDE SEQUENCE</scope>
    <source>
        <strain evidence="11">AVDCRST_MAG11</strain>
    </source>
</reference>
<name>A0A6J4KE87_9BACT</name>
<dbReference type="InterPro" id="IPR023996">
    <property type="entry name" value="TonB-dep_OMP_SusC/RagA"/>
</dbReference>
<proteinExistence type="inferred from homology"/>
<organism evidence="11">
    <name type="scientific">uncultured Gemmatimonadaceae bacterium</name>
    <dbReference type="NCBI Taxonomy" id="246130"/>
    <lineage>
        <taxon>Bacteria</taxon>
        <taxon>Pseudomonadati</taxon>
        <taxon>Gemmatimonadota</taxon>
        <taxon>Gemmatimonadia</taxon>
        <taxon>Gemmatimonadales</taxon>
        <taxon>Gemmatimonadaceae</taxon>
        <taxon>environmental samples</taxon>
    </lineage>
</organism>
<keyword evidence="5 9" id="KW-0732">Signal</keyword>
<dbReference type="AlphaFoldDB" id="A0A6J4KE87"/>
<evidence type="ECO:0000256" key="4">
    <source>
        <dbReference type="ARBA" id="ARBA00022692"/>
    </source>
</evidence>
<dbReference type="InterPro" id="IPR036942">
    <property type="entry name" value="Beta-barrel_TonB_sf"/>
</dbReference>
<dbReference type="InterPro" id="IPR008969">
    <property type="entry name" value="CarboxyPept-like_regulatory"/>
</dbReference>
<dbReference type="SUPFAM" id="SSF49464">
    <property type="entry name" value="Carboxypeptidase regulatory domain-like"/>
    <property type="match status" value="1"/>
</dbReference>
<comment type="subcellular location">
    <subcellularLocation>
        <location evidence="1 8">Cell outer membrane</location>
        <topology evidence="1 8">Multi-pass membrane protein</topology>
    </subcellularLocation>
</comment>
<dbReference type="SUPFAM" id="SSF56935">
    <property type="entry name" value="Porins"/>
    <property type="match status" value="1"/>
</dbReference>
<evidence type="ECO:0000256" key="8">
    <source>
        <dbReference type="PROSITE-ProRule" id="PRU01360"/>
    </source>
</evidence>
<dbReference type="GO" id="GO:0009279">
    <property type="term" value="C:cell outer membrane"/>
    <property type="evidence" value="ECO:0007669"/>
    <property type="project" value="UniProtKB-SubCell"/>
</dbReference>
<keyword evidence="3 8" id="KW-1134">Transmembrane beta strand</keyword>
<dbReference type="Pfam" id="PF07715">
    <property type="entry name" value="Plug"/>
    <property type="match status" value="1"/>
</dbReference>
<evidence type="ECO:0000313" key="11">
    <source>
        <dbReference type="EMBL" id="CAA9303511.1"/>
    </source>
</evidence>
<evidence type="ECO:0000256" key="3">
    <source>
        <dbReference type="ARBA" id="ARBA00022452"/>
    </source>
</evidence>
<evidence type="ECO:0000259" key="10">
    <source>
        <dbReference type="Pfam" id="PF07715"/>
    </source>
</evidence>
<accession>A0A6J4KE87</accession>
<dbReference type="NCBIfam" id="TIGR04057">
    <property type="entry name" value="SusC_RagA_signa"/>
    <property type="match status" value="1"/>
</dbReference>
<feature type="domain" description="TonB-dependent receptor plug" evidence="10">
    <location>
        <begin position="121"/>
        <end position="254"/>
    </location>
</feature>
<evidence type="ECO:0000256" key="1">
    <source>
        <dbReference type="ARBA" id="ARBA00004571"/>
    </source>
</evidence>
<keyword evidence="4 8" id="KW-0812">Transmembrane</keyword>
<sequence>MKTVRQIFVGLAAIALSAAAAEAQRRVTGQVTEQGNGAPLAGAQLNVVGTTIGAIAGEDGRFSIAGVPEGTQSIRVRRIGYQQRVAPLPAGTSELNVQLIRDVLQLETQVVTGAATTINRRNAANDVAQVSSEQLNRAPTPTVENALQGKIAGANIVTNSGAPGGGAQFRIRGASSILGNADPLIIVDGVIISNDAIQPGTNAVLGASGGSNASSQDNGVNRIADINPNDIENIEVLKGASASQIYGSRAGNGVIIITTKRGTNTAPQFAFTQRVGGFALQNKIDERRFTLDEAIEYGEDFGLTEQEVTENYQRCNGFCDHQEDLFGNSPLSYESNLSVRGGSPVAQYFVSGLLKRDAGIASNTGYNKQSLRANLNTTLSPRITASVNTQLVHSLTQRGFSNNDNVNVTPYFVFPSTPSFFDLRPVNGVYPDNPFTSSNPLATFALSKTPEEVWRLLGSATLNYSLLNTERQNLDFRLTGGIDQFNQQNSVVTPRELQFEPADNLPGTATYQSGTNVYGNGGVALTHTLRPQAGVSFTTSVGAQNEYRSQRTANIVSRDVLSGQENIQRGSASEPFDFRLRQIDQAFYAQEEVLALDERLLVTGALRGQRSSINGDATKFYVFPKASASFRVPTDFVAQLNEVKLRAAYGKAGNPPLATSQFTPLVGAVYGGQNGVQLSSRVGDPNIKPELQTEIEGGIDIAAFSSRASLSVTGYRRNITDLLIRPALAPSTGITNRDINAGELQNTGLEISAGVTPFQSQRGSLISRLTFARNVGKVVSLPDIVGRVQCLNADRTAIQTDPTQCPRGFTGGAFGFEYGQGRLEEGASPTQIVSLDTIPGGNGATYQRKYGDTEPQFSLGLSNELTLGPVRLYGLFDWRHDFQIVNITQSSYDAAHTFADTAGSTRRNEAFAVTAPYVQDGSFVKLRELTLSYVVPQQLTGRLFGGRTSNVSLELSGRNLVTWTDYEGVDPEVSNFGNQNIVRNQDLAPFPPSRSFFLSLNAGF</sequence>
<protein>
    <submittedName>
        <fullName evidence="11">Outer membrane TonB-dependent transporter, utilization system for glycans and polysaccharides (PUL), SusC family</fullName>
    </submittedName>
</protein>
<dbReference type="GO" id="GO:0015344">
    <property type="term" value="F:siderophore uptake transmembrane transporter activity"/>
    <property type="evidence" value="ECO:0007669"/>
    <property type="project" value="TreeGrafter"/>
</dbReference>
<gene>
    <name evidence="11" type="ORF">AVDCRST_MAG11-1001</name>
</gene>